<comment type="similarity">
    <text evidence="1">Belongs to the DedA family.</text>
</comment>
<dbReference type="OrthoDB" id="9782291at2"/>
<evidence type="ECO:0000256" key="2">
    <source>
        <dbReference type="SAM" id="Phobius"/>
    </source>
</evidence>
<sequence length="159" mass="17665">MISSTITGLIDQYGYFVFFLAFSLGPFGIPVPNEVTLLTAVFLGRADILNPLTAYLCILAGLLTAVTLSYSLGRFCGDHFNLKLQNNRRFQKAQLLLQKHGKWAMAAGFFLPVVRYIMPMLAGFSGTRFKTFMIISYFGAFVWTALFYGIGTLIAAHIL</sequence>
<comment type="caution">
    <text evidence="4">The sequence shown here is derived from an EMBL/GenBank/DDBJ whole genome shotgun (WGS) entry which is preliminary data.</text>
</comment>
<keyword evidence="2" id="KW-1133">Transmembrane helix</keyword>
<feature type="transmembrane region" description="Helical" evidence="2">
    <location>
        <begin position="134"/>
        <end position="156"/>
    </location>
</feature>
<proteinExistence type="inferred from homology"/>
<gene>
    <name evidence="4" type="ORF">A7K91_09230</name>
</gene>
<feature type="domain" description="VTT" evidence="3">
    <location>
        <begin position="31"/>
        <end position="152"/>
    </location>
</feature>
<dbReference type="InterPro" id="IPR051311">
    <property type="entry name" value="DedA_domain"/>
</dbReference>
<dbReference type="STRING" id="1844972.A7K91_09230"/>
<dbReference type="RefSeq" id="WP_068686782.1">
    <property type="nucleotide sequence ID" value="NZ_LYPA01000076.1"/>
</dbReference>
<dbReference type="InterPro" id="IPR032816">
    <property type="entry name" value="VTT_dom"/>
</dbReference>
<feature type="transmembrane region" description="Helical" evidence="2">
    <location>
        <begin position="52"/>
        <end position="73"/>
    </location>
</feature>
<dbReference type="PANTHER" id="PTHR42709">
    <property type="entry name" value="ALKALINE PHOSPHATASE LIKE PROTEIN"/>
    <property type="match status" value="1"/>
</dbReference>
<dbReference type="PANTHER" id="PTHR42709:SF9">
    <property type="entry name" value="ALKALINE PHOSPHATASE LIKE PROTEIN"/>
    <property type="match status" value="1"/>
</dbReference>
<dbReference type="Proteomes" id="UP000092024">
    <property type="component" value="Unassembled WGS sequence"/>
</dbReference>
<keyword evidence="2" id="KW-0472">Membrane</keyword>
<dbReference type="AlphaFoldDB" id="A0A1A5YBB9"/>
<reference evidence="4 5" key="1">
    <citation type="submission" date="2016-05" db="EMBL/GenBank/DDBJ databases">
        <title>Paenibacillus oryzae. sp. nov., isolated from the rice root.</title>
        <authorList>
            <person name="Zhang J."/>
            <person name="Zhang X."/>
        </authorList>
    </citation>
    <scope>NUCLEOTIDE SEQUENCE [LARGE SCALE GENOMIC DNA]</scope>
    <source>
        <strain evidence="4 5">1DrF-4</strain>
    </source>
</reference>
<feature type="transmembrane region" description="Helical" evidence="2">
    <location>
        <begin position="103"/>
        <end position="122"/>
    </location>
</feature>
<evidence type="ECO:0000313" key="5">
    <source>
        <dbReference type="Proteomes" id="UP000092024"/>
    </source>
</evidence>
<protein>
    <recommendedName>
        <fullName evidence="3">VTT domain-containing protein</fullName>
    </recommendedName>
</protein>
<dbReference type="GO" id="GO:0005886">
    <property type="term" value="C:plasma membrane"/>
    <property type="evidence" value="ECO:0007669"/>
    <property type="project" value="TreeGrafter"/>
</dbReference>
<evidence type="ECO:0000256" key="1">
    <source>
        <dbReference type="ARBA" id="ARBA00010792"/>
    </source>
</evidence>
<organism evidence="4 5">
    <name type="scientific">Paenibacillus oryzae</name>
    <dbReference type="NCBI Taxonomy" id="1844972"/>
    <lineage>
        <taxon>Bacteria</taxon>
        <taxon>Bacillati</taxon>
        <taxon>Bacillota</taxon>
        <taxon>Bacilli</taxon>
        <taxon>Bacillales</taxon>
        <taxon>Paenibacillaceae</taxon>
        <taxon>Paenibacillus</taxon>
    </lineage>
</organism>
<dbReference type="EMBL" id="LYPA01000076">
    <property type="protein sequence ID" value="OBR62899.1"/>
    <property type="molecule type" value="Genomic_DNA"/>
</dbReference>
<dbReference type="Pfam" id="PF09335">
    <property type="entry name" value="VTT_dom"/>
    <property type="match status" value="1"/>
</dbReference>
<feature type="transmembrane region" description="Helical" evidence="2">
    <location>
        <begin position="12"/>
        <end position="32"/>
    </location>
</feature>
<name>A0A1A5YBB9_9BACL</name>
<accession>A0A1A5YBB9</accession>
<evidence type="ECO:0000259" key="3">
    <source>
        <dbReference type="Pfam" id="PF09335"/>
    </source>
</evidence>
<evidence type="ECO:0000313" key="4">
    <source>
        <dbReference type="EMBL" id="OBR62899.1"/>
    </source>
</evidence>
<keyword evidence="2" id="KW-0812">Transmembrane</keyword>
<keyword evidence="5" id="KW-1185">Reference proteome</keyword>